<dbReference type="EMBL" id="SOCP01000011">
    <property type="protein sequence ID" value="TDV46190.1"/>
    <property type="molecule type" value="Genomic_DNA"/>
</dbReference>
<dbReference type="AlphaFoldDB" id="A0A4R7VB08"/>
<proteinExistence type="predicted"/>
<evidence type="ECO:0000313" key="1">
    <source>
        <dbReference type="EMBL" id="TDV46190.1"/>
    </source>
</evidence>
<organism evidence="1 2">
    <name type="scientific">Actinophytocola oryzae</name>
    <dbReference type="NCBI Taxonomy" id="502181"/>
    <lineage>
        <taxon>Bacteria</taxon>
        <taxon>Bacillati</taxon>
        <taxon>Actinomycetota</taxon>
        <taxon>Actinomycetes</taxon>
        <taxon>Pseudonocardiales</taxon>
        <taxon>Pseudonocardiaceae</taxon>
    </lineage>
</organism>
<protein>
    <submittedName>
        <fullName evidence="1">Uncharacterized protein</fullName>
    </submittedName>
</protein>
<keyword evidence="2" id="KW-1185">Reference proteome</keyword>
<gene>
    <name evidence="1" type="ORF">CLV71_111148</name>
</gene>
<evidence type="ECO:0000313" key="2">
    <source>
        <dbReference type="Proteomes" id="UP000294927"/>
    </source>
</evidence>
<comment type="caution">
    <text evidence="1">The sequence shown here is derived from an EMBL/GenBank/DDBJ whole genome shotgun (WGS) entry which is preliminary data.</text>
</comment>
<reference evidence="1 2" key="1">
    <citation type="submission" date="2019-03" db="EMBL/GenBank/DDBJ databases">
        <title>Genomic Encyclopedia of Archaeal and Bacterial Type Strains, Phase II (KMG-II): from individual species to whole genera.</title>
        <authorList>
            <person name="Goeker M."/>
        </authorList>
    </citation>
    <scope>NUCLEOTIDE SEQUENCE [LARGE SCALE GENOMIC DNA]</scope>
    <source>
        <strain evidence="1 2">DSM 45499</strain>
    </source>
</reference>
<name>A0A4R7VB08_9PSEU</name>
<dbReference type="Proteomes" id="UP000294927">
    <property type="component" value="Unassembled WGS sequence"/>
</dbReference>
<sequence>MAALLPEPPPAAYRYTLPAGPVAGTAVDIGHVTVTIGLLLTGELEVLVASAPAEVSRAAALAAVGAVARGVMIRDLGSATPSVSAAAGHLFTQRHHDFRAPNTVTSTGDCAVDFTHRADAVAVTVSGELTYSLEVTAERPPSARAPQGWFRRHEKELASIGLLLLVAVPVVPAHLTG</sequence>
<accession>A0A4R7VB08</accession>